<dbReference type="PRINTS" id="PR00721">
    <property type="entry name" value="STOMATIN"/>
</dbReference>
<dbReference type="CDD" id="cd08829">
    <property type="entry name" value="SPFH_paraslipin"/>
    <property type="match status" value="1"/>
</dbReference>
<dbReference type="InterPro" id="IPR001107">
    <property type="entry name" value="Band_7"/>
</dbReference>
<protein>
    <submittedName>
        <fullName evidence="4">Paraslipin</fullName>
    </submittedName>
</protein>
<dbReference type="Proteomes" id="UP001320768">
    <property type="component" value="Unassembled WGS sequence"/>
</dbReference>
<comment type="similarity">
    <text evidence="2">Belongs to the band 7/mec-2 family.</text>
</comment>
<dbReference type="Pfam" id="PF16200">
    <property type="entry name" value="Band_7_C"/>
    <property type="match status" value="1"/>
</dbReference>
<name>A0ABT1L4Z6_9GAMM</name>
<evidence type="ECO:0000256" key="1">
    <source>
        <dbReference type="ARBA" id="ARBA00004167"/>
    </source>
</evidence>
<dbReference type="SUPFAM" id="SSF117892">
    <property type="entry name" value="Band 7/SPFH domain"/>
    <property type="match status" value="1"/>
</dbReference>
<dbReference type="SMART" id="SM00244">
    <property type="entry name" value="PHB"/>
    <property type="match status" value="1"/>
</dbReference>
<evidence type="ECO:0000313" key="4">
    <source>
        <dbReference type="EMBL" id="MCP8352026.1"/>
    </source>
</evidence>
<accession>A0ABT1L4Z6</accession>
<dbReference type="RefSeq" id="WP_258569139.1">
    <property type="nucleotide sequence ID" value="NZ_JAKUDN010000002.1"/>
</dbReference>
<organism evidence="4 5">
    <name type="scientific">Candidatus Synchoanobacter obligatus</name>
    <dbReference type="NCBI Taxonomy" id="2919597"/>
    <lineage>
        <taxon>Bacteria</taxon>
        <taxon>Pseudomonadati</taxon>
        <taxon>Pseudomonadota</taxon>
        <taxon>Gammaproteobacteria</taxon>
        <taxon>Candidatus Comchoanobacterales</taxon>
        <taxon>Candidatus Comchoanobacteraceae</taxon>
        <taxon>Candidatus Synchoanobacter</taxon>
    </lineage>
</organism>
<keyword evidence="5" id="KW-1185">Reference proteome</keyword>
<reference evidence="4 5" key="1">
    <citation type="journal article" date="2022" name="Nat. Microbiol.">
        <title>The microbiome of a bacterivorous marine choanoflagellate contains a resource-demanding obligate bacterial associate.</title>
        <authorList>
            <person name="Needham D.M."/>
            <person name="Poirier C."/>
            <person name="Bachy C."/>
            <person name="George E.E."/>
            <person name="Wilken S."/>
            <person name="Yung C.C.M."/>
            <person name="Limardo A.J."/>
            <person name="Morando M."/>
            <person name="Sudek L."/>
            <person name="Malmstrom R.R."/>
            <person name="Keeling P.J."/>
            <person name="Santoro A.E."/>
            <person name="Worden A.Z."/>
        </authorList>
    </citation>
    <scope>NUCLEOTIDE SEQUENCE [LARGE SCALE GENOMIC DNA]</scope>
    <source>
        <strain evidence="4 5">Comchoano-2</strain>
    </source>
</reference>
<feature type="domain" description="Band 7" evidence="3">
    <location>
        <begin position="15"/>
        <end position="173"/>
    </location>
</feature>
<dbReference type="EMBL" id="JAKUDN010000002">
    <property type="protein sequence ID" value="MCP8352026.1"/>
    <property type="molecule type" value="Genomic_DNA"/>
</dbReference>
<sequence>MVTITLLILGMIILGSVRIVPEQSTRIVETFGRYSKTLHSGIHFIIPLVQRVAYTHTLKEKAVSISTQTAISKDNVTLSVDGVLYVQIIDPKAAAYGVEDPYYALSQLAQTTMRSEIGKMPLDKTFEERESLNHAIVKDINEAAKPWGIICLRYEIKDIHPPDKVIRAMEMQVEADRRKRAQILESEGVRQAIINEAEANKAKQVLESEASMVDKINRAKGDSDAIRQLADAKAYSVEVVRKAINQEGGENAVSLDVAQQYVKAFSHLAKTNNTMLLPTDISNPSAMVASAMSIYKKISESSKQGSK</sequence>
<comment type="caution">
    <text evidence="4">The sequence shown here is derived from an EMBL/GenBank/DDBJ whole genome shotgun (WGS) entry which is preliminary data.</text>
</comment>
<evidence type="ECO:0000259" key="3">
    <source>
        <dbReference type="SMART" id="SM00244"/>
    </source>
</evidence>
<gene>
    <name evidence="4" type="ORF">MKS91_01810</name>
</gene>
<proteinExistence type="inferred from homology"/>
<dbReference type="PANTHER" id="PTHR43327:SF7">
    <property type="entry name" value="BAND 7 DOMAIN-CONTAINING PROTEIN"/>
    <property type="match status" value="1"/>
</dbReference>
<dbReference type="InterPro" id="IPR036013">
    <property type="entry name" value="Band_7/SPFH_dom_sf"/>
</dbReference>
<dbReference type="PANTHER" id="PTHR43327">
    <property type="entry name" value="STOMATIN-LIKE PROTEIN 2, MITOCHONDRIAL"/>
    <property type="match status" value="1"/>
</dbReference>
<dbReference type="InterPro" id="IPR032435">
    <property type="entry name" value="STML2-like_C"/>
</dbReference>
<evidence type="ECO:0000256" key="2">
    <source>
        <dbReference type="ARBA" id="ARBA00008164"/>
    </source>
</evidence>
<evidence type="ECO:0000313" key="5">
    <source>
        <dbReference type="Proteomes" id="UP001320768"/>
    </source>
</evidence>
<dbReference type="InterPro" id="IPR001972">
    <property type="entry name" value="Stomatin_HflK_fam"/>
</dbReference>
<dbReference type="InterPro" id="IPR050710">
    <property type="entry name" value="Band7/mec-2_domain"/>
</dbReference>
<dbReference type="Pfam" id="PF01145">
    <property type="entry name" value="Band_7"/>
    <property type="match status" value="1"/>
</dbReference>
<dbReference type="Gene3D" id="3.30.479.30">
    <property type="entry name" value="Band 7 domain"/>
    <property type="match status" value="1"/>
</dbReference>
<comment type="subcellular location">
    <subcellularLocation>
        <location evidence="1">Membrane</location>
        <topology evidence="1">Single-pass membrane protein</topology>
    </subcellularLocation>
</comment>